<accession>A0ABP9BDE0</accession>
<evidence type="ECO:0000259" key="7">
    <source>
        <dbReference type="PROSITE" id="PS50988"/>
    </source>
</evidence>
<evidence type="ECO:0000256" key="1">
    <source>
        <dbReference type="ARBA" id="ARBA00004496"/>
    </source>
</evidence>
<gene>
    <name evidence="8" type="ORF">GCM10023200_32370</name>
</gene>
<evidence type="ECO:0000256" key="2">
    <source>
        <dbReference type="ARBA" id="ARBA00007814"/>
    </source>
</evidence>
<dbReference type="InterPro" id="IPR036465">
    <property type="entry name" value="vWFA_dom_sf"/>
</dbReference>
<reference evidence="9" key="1">
    <citation type="journal article" date="2019" name="Int. J. Syst. Evol. Microbiol.">
        <title>The Global Catalogue of Microorganisms (GCM) 10K type strain sequencing project: providing services to taxonomists for standard genome sequencing and annotation.</title>
        <authorList>
            <consortium name="The Broad Institute Genomics Platform"/>
            <consortium name="The Broad Institute Genome Sequencing Center for Infectious Disease"/>
            <person name="Wu L."/>
            <person name="Ma J."/>
        </authorList>
    </citation>
    <scope>NUCLEOTIDE SEQUENCE [LARGE SCALE GENOMIC DNA]</scope>
    <source>
        <strain evidence="9">JCM 17979</strain>
    </source>
</reference>
<dbReference type="InterPro" id="IPR056800">
    <property type="entry name" value="vWA_Ro60"/>
</dbReference>
<keyword evidence="6" id="KW-0687">Ribonucleoprotein</keyword>
<dbReference type="Pfam" id="PF05731">
    <property type="entry name" value="TROVE"/>
    <property type="match status" value="2"/>
</dbReference>
<dbReference type="EMBL" id="BAABHO010000025">
    <property type="protein sequence ID" value="GAA4793994.1"/>
    <property type="molecule type" value="Genomic_DNA"/>
</dbReference>
<protein>
    <submittedName>
        <fullName evidence="8">TROVE domain-containing protein</fullName>
    </submittedName>
</protein>
<keyword evidence="9" id="KW-1185">Reference proteome</keyword>
<sequence>MDPLTTVSTRATPQWLRAEDRQIPNAAGGFGFALGDDARVLRFLTLGVDGGTYYASDRELTAQNAGVVLRTAQARASWLVEQAVAISTAGRAPRQNPAVFALAAAAALGDEAGRRAALDALPAVCRTGTHLFLFARYAEQFRGWGRGLRRAVARWYTAPAVDDVAFQAVKYRQREGWSHRDLLRLAHPATTEPDRRALFRWIVTGEVGDDAPELVRGLVGARAATTPAEWIRLVIDHRLGWEMLPDAALVEPDVWRALLAVGLPPTALMRQLPRLTRLGVLTGDRLRRVAAQLADPERLRRGRIHPISVLVALRTYAAGRGRGASWTPKREIVDALDAAFSTAFGTIEPAGKRTLLALDVSGSMNYGTVSGLPISPREASAALALVTMATEPDTTCVGFTSTGGWATRGSFTALTELAISPRQRLDDAVRAVRDLPWGGTDCSLPMRWAQETGREVDTFVVLTDNETWAGPTHPHQALRRYRERTGIDAKLVVVGMTANDVSIADPSDPGMLDVAGFDAAAPGLVAAFSRGDF</sequence>
<keyword evidence="5" id="KW-0694">RNA-binding</keyword>
<proteinExistence type="inferred from homology"/>
<evidence type="ECO:0000256" key="5">
    <source>
        <dbReference type="ARBA" id="ARBA00022884"/>
    </source>
</evidence>
<dbReference type="SUPFAM" id="SSF140864">
    <property type="entry name" value="TROVE domain-like"/>
    <property type="match status" value="1"/>
</dbReference>
<evidence type="ECO:0000256" key="3">
    <source>
        <dbReference type="ARBA" id="ARBA00022490"/>
    </source>
</evidence>
<comment type="caution">
    <text evidence="8">The sequence shown here is derived from an EMBL/GenBank/DDBJ whole genome shotgun (WGS) entry which is preliminary data.</text>
</comment>
<organism evidence="8 9">
    <name type="scientific">Actinomycetospora chlora</name>
    <dbReference type="NCBI Taxonomy" id="663608"/>
    <lineage>
        <taxon>Bacteria</taxon>
        <taxon>Bacillati</taxon>
        <taxon>Actinomycetota</taxon>
        <taxon>Actinomycetes</taxon>
        <taxon>Pseudonocardiales</taxon>
        <taxon>Pseudonocardiaceae</taxon>
        <taxon>Actinomycetospora</taxon>
    </lineage>
</organism>
<comment type="similarity">
    <text evidence="2">Belongs to the Ro 60 kDa family.</text>
</comment>
<dbReference type="InterPro" id="IPR008858">
    <property type="entry name" value="TROVE_dom"/>
</dbReference>
<dbReference type="RefSeq" id="WP_345416898.1">
    <property type="nucleotide sequence ID" value="NZ_BAABHO010000025.1"/>
</dbReference>
<keyword evidence="4" id="KW-0479">Metal-binding</keyword>
<name>A0ABP9BDE0_9PSEU</name>
<evidence type="ECO:0000256" key="4">
    <source>
        <dbReference type="ARBA" id="ARBA00022723"/>
    </source>
</evidence>
<dbReference type="Pfam" id="PF25045">
    <property type="entry name" value="vWA_Ro60"/>
    <property type="match status" value="1"/>
</dbReference>
<comment type="subcellular location">
    <subcellularLocation>
        <location evidence="1">Cytoplasm</location>
    </subcellularLocation>
</comment>
<dbReference type="Proteomes" id="UP001500928">
    <property type="component" value="Unassembled WGS sequence"/>
</dbReference>
<evidence type="ECO:0000256" key="6">
    <source>
        <dbReference type="ARBA" id="ARBA00023274"/>
    </source>
</evidence>
<dbReference type="InterPro" id="IPR037214">
    <property type="entry name" value="TROVE_dom_sf"/>
</dbReference>
<dbReference type="SUPFAM" id="SSF53300">
    <property type="entry name" value="vWA-like"/>
    <property type="match status" value="1"/>
</dbReference>
<dbReference type="PANTHER" id="PTHR14202:SF0">
    <property type="entry name" value="RNA-BINDING PROTEIN RO60"/>
    <property type="match status" value="1"/>
</dbReference>
<dbReference type="Gene3D" id="3.40.50.410">
    <property type="entry name" value="von Willebrand factor, type A domain"/>
    <property type="match status" value="2"/>
</dbReference>
<evidence type="ECO:0000313" key="9">
    <source>
        <dbReference type="Proteomes" id="UP001500928"/>
    </source>
</evidence>
<dbReference type="PANTHER" id="PTHR14202">
    <property type="entry name" value="60 KDA RIBONUCLEOPROTEIN SSA/RO"/>
    <property type="match status" value="1"/>
</dbReference>
<evidence type="ECO:0000313" key="8">
    <source>
        <dbReference type="EMBL" id="GAA4793994.1"/>
    </source>
</evidence>
<dbReference type="InterPro" id="IPR040322">
    <property type="entry name" value="TROVE2"/>
</dbReference>
<dbReference type="PROSITE" id="PS50988">
    <property type="entry name" value="TROVE"/>
    <property type="match status" value="1"/>
</dbReference>
<feature type="domain" description="TROVE" evidence="7">
    <location>
        <begin position="23"/>
        <end position="352"/>
    </location>
</feature>
<keyword evidence="3" id="KW-0963">Cytoplasm</keyword>